<gene>
    <name evidence="2" type="ORF">H010_13871</name>
</gene>
<accession>A0A9X4P4U7</accession>
<organism evidence="2 3">
    <name type="scientific">Hydrogenophaga taeniospiralis CCUG 15921</name>
    <dbReference type="NCBI Taxonomy" id="1281780"/>
    <lineage>
        <taxon>Bacteria</taxon>
        <taxon>Pseudomonadati</taxon>
        <taxon>Pseudomonadota</taxon>
        <taxon>Betaproteobacteria</taxon>
        <taxon>Burkholderiales</taxon>
        <taxon>Comamonadaceae</taxon>
        <taxon>Hydrogenophaga</taxon>
    </lineage>
</organism>
<keyword evidence="3" id="KW-1185">Reference proteome</keyword>
<dbReference type="PANTHER" id="PTHR33608">
    <property type="entry name" value="BLL2464 PROTEIN"/>
    <property type="match status" value="1"/>
</dbReference>
<dbReference type="AlphaFoldDB" id="A0A9X4P4U7"/>
<dbReference type="InterPro" id="IPR002881">
    <property type="entry name" value="DUF58"/>
</dbReference>
<sequence>MLFGLFKSRPAQPPPSVAAPVEKADALLHRLEWTVIRRLDGLLQGDYRTLMRGSGLDLADLREYQHHDDVRHIDWNVTARLQTPHVRVFTEDREMAAWFLLDLSPSVDFGSGDQRKSEVLRDVVTVLARLITRHGNRVGALLYGSRGQPVVDEVLPARGGRVHLLRLMHLLNTPAALRVTPSGKAGPAVSLAKSGSGAAAFGGPTRLADLLSAAVHTVRQRSTVFVVSDFISEPGWEQPLGELARRHDVVAVRLLDPLELELPDLGLIPVRDAETGQQLLVDTHDRGFRQRFARIAAQREAQLRESLARAGVDTLELATDDDLADAVLRFVELRRRRSNLRAGLGRHLGARTAVRRAEGVA</sequence>
<dbReference type="RefSeq" id="WP_068173994.1">
    <property type="nucleotide sequence ID" value="NZ_AOGK01000011.1"/>
</dbReference>
<evidence type="ECO:0000259" key="1">
    <source>
        <dbReference type="Pfam" id="PF01882"/>
    </source>
</evidence>
<name>A0A9X4P4U7_9BURK</name>
<evidence type="ECO:0000313" key="2">
    <source>
        <dbReference type="EMBL" id="MDG5976348.1"/>
    </source>
</evidence>
<dbReference type="Proteomes" id="UP001152876">
    <property type="component" value="Unassembled WGS sequence"/>
</dbReference>
<dbReference type="InterPro" id="IPR036465">
    <property type="entry name" value="vWFA_dom_sf"/>
</dbReference>
<comment type="caution">
    <text evidence="2">The sequence shown here is derived from an EMBL/GenBank/DDBJ whole genome shotgun (WGS) entry which is preliminary data.</text>
</comment>
<evidence type="ECO:0000313" key="3">
    <source>
        <dbReference type="Proteomes" id="UP001152876"/>
    </source>
</evidence>
<dbReference type="OrthoDB" id="9776116at2"/>
<dbReference type="Pfam" id="PF01882">
    <property type="entry name" value="DUF58"/>
    <property type="match status" value="1"/>
</dbReference>
<feature type="domain" description="DUF58" evidence="1">
    <location>
        <begin position="60"/>
        <end position="301"/>
    </location>
</feature>
<reference evidence="2" key="1">
    <citation type="submission" date="2013-01" db="EMBL/GenBank/DDBJ databases">
        <title>Genome draft of Hydrogenophaga taeniospiralis 2K1.</title>
        <authorList>
            <person name="Gomila M."/>
            <person name="Lalucat J."/>
        </authorList>
    </citation>
    <scope>NUCLEOTIDE SEQUENCE</scope>
    <source>
        <strain evidence="2">CCUG 15921</strain>
    </source>
</reference>
<dbReference type="PANTHER" id="PTHR33608:SF6">
    <property type="entry name" value="BLL2464 PROTEIN"/>
    <property type="match status" value="1"/>
</dbReference>
<dbReference type="EMBL" id="AOGK01000011">
    <property type="protein sequence ID" value="MDG5976348.1"/>
    <property type="molecule type" value="Genomic_DNA"/>
</dbReference>
<dbReference type="SUPFAM" id="SSF53300">
    <property type="entry name" value="vWA-like"/>
    <property type="match status" value="1"/>
</dbReference>
<proteinExistence type="predicted"/>
<protein>
    <recommendedName>
        <fullName evidence="1">DUF58 domain-containing protein</fullName>
    </recommendedName>
</protein>